<evidence type="ECO:0000313" key="3">
    <source>
        <dbReference type="Proteomes" id="UP000515550"/>
    </source>
</evidence>
<dbReference type="AlphaFoldDB" id="A0A6V7RSB3"/>
<evidence type="ECO:0000313" key="2">
    <source>
        <dbReference type="EMBL" id="CAD2083590.1"/>
    </source>
</evidence>
<dbReference type="VEuPathDB" id="PlasmoDB:PVBDA_0100070"/>
<dbReference type="EMBL" id="LR865379">
    <property type="protein sequence ID" value="CAD2083590.1"/>
    <property type="molecule type" value="Genomic_DNA"/>
</dbReference>
<protein>
    <submittedName>
        <fullName evidence="2">Fam-a protein</fullName>
    </submittedName>
</protein>
<accession>A0A6V7RSB3</accession>
<reference evidence="2 3" key="1">
    <citation type="submission" date="2020-08" db="EMBL/GenBank/DDBJ databases">
        <authorList>
            <person name="Ramaprasad A."/>
        </authorList>
    </citation>
    <scope>NUCLEOTIDE SEQUENCE [LARGE SCALE GENOMIC DNA]</scope>
</reference>
<feature type="region of interest" description="Disordered" evidence="1">
    <location>
        <begin position="78"/>
        <end position="111"/>
    </location>
</feature>
<gene>
    <name evidence="2" type="ORF">PVBDA_0100070</name>
</gene>
<organism evidence="2 3">
    <name type="scientific">Plasmodium vinckei brucechwatti</name>
    <dbReference type="NCBI Taxonomy" id="119398"/>
    <lineage>
        <taxon>Eukaryota</taxon>
        <taxon>Sar</taxon>
        <taxon>Alveolata</taxon>
        <taxon>Apicomplexa</taxon>
        <taxon>Aconoidasida</taxon>
        <taxon>Haemosporida</taxon>
        <taxon>Plasmodiidae</taxon>
        <taxon>Plasmodium</taxon>
        <taxon>Plasmodium (Vinckeia)</taxon>
    </lineage>
</organism>
<dbReference type="Pfam" id="PF07418">
    <property type="entry name" value="PCEMA1"/>
    <property type="match status" value="1"/>
</dbReference>
<name>A0A6V7RSB3_PLAVN</name>
<proteinExistence type="predicted"/>
<feature type="compositionally biased region" description="Acidic residues" evidence="1">
    <location>
        <begin position="85"/>
        <end position="94"/>
    </location>
</feature>
<dbReference type="InterPro" id="IPR010882">
    <property type="entry name" value="PCEMA1"/>
</dbReference>
<dbReference type="Proteomes" id="UP000515550">
    <property type="component" value="Chromosome PVBDA_01"/>
</dbReference>
<evidence type="ECO:0000256" key="1">
    <source>
        <dbReference type="SAM" id="MobiDB-lite"/>
    </source>
</evidence>
<sequence length="111" mass="12668">MHHIFGLCMKKPKKTHTTTTEPVKVKGKEEFDPKLPNINFIDEFDPITLESPKGYQSMLDELFVSETDGTITDKVTGFLRRENNSDEELDDEVESYLGDRENDGEGEENQG</sequence>